<feature type="transmembrane region" description="Helical" evidence="9">
    <location>
        <begin position="33"/>
        <end position="52"/>
    </location>
</feature>
<dbReference type="GO" id="GO:0010043">
    <property type="term" value="P:response to zinc ion"/>
    <property type="evidence" value="ECO:0000318"/>
    <property type="project" value="GO_Central"/>
</dbReference>
<evidence type="ECO:0000256" key="6">
    <source>
        <dbReference type="ARBA" id="ARBA00022989"/>
    </source>
</evidence>
<keyword evidence="11" id="KW-1185">Reference proteome</keyword>
<comment type="similarity">
    <text evidence="2 8">Belongs to the ABC-3 integral membrane protein family.</text>
</comment>
<evidence type="ECO:0000313" key="11">
    <source>
        <dbReference type="Proteomes" id="UP000002008"/>
    </source>
</evidence>
<comment type="subcellular location">
    <subcellularLocation>
        <location evidence="1 8">Cell membrane</location>
        <topology evidence="1 8">Multi-pass membrane protein</topology>
    </subcellularLocation>
</comment>
<gene>
    <name evidence="10" type="ordered locus">Caur_0194</name>
</gene>
<dbReference type="PATRIC" id="fig|324602.8.peg.225"/>
<dbReference type="EnsemblBacteria" id="ABY33447">
    <property type="protein sequence ID" value="ABY33447"/>
    <property type="gene ID" value="Caur_0194"/>
</dbReference>
<dbReference type="SUPFAM" id="SSF81345">
    <property type="entry name" value="ABC transporter involved in vitamin B12 uptake, BtuC"/>
    <property type="match status" value="1"/>
</dbReference>
<name>A9WC54_CHLAA</name>
<feature type="transmembrane region" description="Helical" evidence="9">
    <location>
        <begin position="229"/>
        <end position="248"/>
    </location>
</feature>
<keyword evidence="3 8" id="KW-0813">Transport</keyword>
<dbReference type="KEGG" id="cau:Caur_0194"/>
<feature type="transmembrane region" description="Helical" evidence="9">
    <location>
        <begin position="254"/>
        <end position="274"/>
    </location>
</feature>
<dbReference type="PANTHER" id="PTHR30477:SF8">
    <property type="entry name" value="METAL TRANSPORT SYSTEM MEMBRANE PROTEIN CT_070-RELATED"/>
    <property type="match status" value="1"/>
</dbReference>
<dbReference type="GO" id="GO:0005886">
    <property type="term" value="C:plasma membrane"/>
    <property type="evidence" value="ECO:0000318"/>
    <property type="project" value="GO_Central"/>
</dbReference>
<evidence type="ECO:0000256" key="8">
    <source>
        <dbReference type="RuleBase" id="RU003943"/>
    </source>
</evidence>
<dbReference type="FunCoup" id="A9WC54">
    <property type="interactions" value="62"/>
</dbReference>
<keyword evidence="7 9" id="KW-0472">Membrane</keyword>
<dbReference type="Pfam" id="PF00950">
    <property type="entry name" value="ABC-3"/>
    <property type="match status" value="1"/>
</dbReference>
<proteinExistence type="inferred from homology"/>
<dbReference type="eggNOG" id="COG1108">
    <property type="taxonomic scope" value="Bacteria"/>
</dbReference>
<dbReference type="AlphaFoldDB" id="A9WC54"/>
<dbReference type="GO" id="GO:0055085">
    <property type="term" value="P:transmembrane transport"/>
    <property type="evidence" value="ECO:0007669"/>
    <property type="project" value="InterPro"/>
</dbReference>
<dbReference type="InParanoid" id="A9WC54"/>
<evidence type="ECO:0000256" key="3">
    <source>
        <dbReference type="ARBA" id="ARBA00022448"/>
    </source>
</evidence>
<feature type="transmembrane region" description="Helical" evidence="9">
    <location>
        <begin position="6"/>
        <end position="26"/>
    </location>
</feature>
<evidence type="ECO:0000256" key="4">
    <source>
        <dbReference type="ARBA" id="ARBA00022475"/>
    </source>
</evidence>
<organism evidence="10 11">
    <name type="scientific">Chloroflexus aurantiacus (strain ATCC 29366 / DSM 635 / J-10-fl)</name>
    <dbReference type="NCBI Taxonomy" id="324602"/>
    <lineage>
        <taxon>Bacteria</taxon>
        <taxon>Bacillati</taxon>
        <taxon>Chloroflexota</taxon>
        <taxon>Chloroflexia</taxon>
        <taxon>Chloroflexales</taxon>
        <taxon>Chloroflexineae</taxon>
        <taxon>Chloroflexaceae</taxon>
        <taxon>Chloroflexus</taxon>
    </lineage>
</organism>
<dbReference type="Proteomes" id="UP000002008">
    <property type="component" value="Chromosome"/>
</dbReference>
<dbReference type="GO" id="GO:0043190">
    <property type="term" value="C:ATP-binding cassette (ABC) transporter complex"/>
    <property type="evidence" value="ECO:0007669"/>
    <property type="project" value="InterPro"/>
</dbReference>
<dbReference type="PANTHER" id="PTHR30477">
    <property type="entry name" value="ABC-TRANSPORTER METAL-BINDING PROTEIN"/>
    <property type="match status" value="1"/>
</dbReference>
<accession>A9WC54</accession>
<sequence>MSPQLEVQLIAVIIAAACTLPGVFLVLRRMAMLSDAISHTVLLGIVLAYLISGNLSSPLLFAGAVAMGVLTVWLVELMSGSRLMHEDAAIGLVFPALFSLAVLLISRFAGNVHLDTDSVLLGELAFAPFDRIELFGLSLPRALVVGSGTLMLNLILLVLFYKELKLATFDPALATTLGFAPALIHYGLMTSVSLTAVTAFDAVGSILVIALMVAPPATAYLLTDRLPRMILLSVAIGIASALSGYWLARWFDVSIAGTMATMTGIAFLLAFLFAPRRGIVAQRRQQQINRERFALQMLTLHLLNHEGTRDANVECHPRHLIEELHWPAAFAGAIVRQAEQHGLVQRRGDMLVLTEQGRLFAAEASVR</sequence>
<dbReference type="CDD" id="cd06550">
    <property type="entry name" value="TM_ABC_iron-siderophores_like"/>
    <property type="match status" value="1"/>
</dbReference>
<dbReference type="STRING" id="324602.Caur_0194"/>
<dbReference type="EMBL" id="CP000909">
    <property type="protein sequence ID" value="ABY33447.1"/>
    <property type="molecule type" value="Genomic_DNA"/>
</dbReference>
<dbReference type="InterPro" id="IPR001626">
    <property type="entry name" value="ABC_TroCD"/>
</dbReference>
<protein>
    <submittedName>
        <fullName evidence="10">ABC-3 protein</fullName>
    </submittedName>
</protein>
<dbReference type="HOGENOM" id="CLU_028808_4_1_0"/>
<feature type="transmembrane region" description="Helical" evidence="9">
    <location>
        <begin position="58"/>
        <end position="77"/>
    </location>
</feature>
<evidence type="ECO:0000256" key="1">
    <source>
        <dbReference type="ARBA" id="ARBA00004651"/>
    </source>
</evidence>
<evidence type="ECO:0000256" key="5">
    <source>
        <dbReference type="ARBA" id="ARBA00022692"/>
    </source>
</evidence>
<dbReference type="Gene3D" id="1.10.3470.10">
    <property type="entry name" value="ABC transporter involved in vitamin B12 uptake, BtuC"/>
    <property type="match status" value="1"/>
</dbReference>
<keyword evidence="4" id="KW-1003">Cell membrane</keyword>
<keyword evidence="5 8" id="KW-0812">Transmembrane</keyword>
<evidence type="ECO:0000256" key="9">
    <source>
        <dbReference type="SAM" id="Phobius"/>
    </source>
</evidence>
<reference evidence="11" key="1">
    <citation type="journal article" date="2011" name="BMC Genomics">
        <title>Complete genome sequence of the filamentous anoxygenic phototrophic bacterium Chloroflexus aurantiacus.</title>
        <authorList>
            <person name="Tang K.H."/>
            <person name="Barry K."/>
            <person name="Chertkov O."/>
            <person name="Dalin E."/>
            <person name="Han C.S."/>
            <person name="Hauser L.J."/>
            <person name="Honchak B.M."/>
            <person name="Karbach L.E."/>
            <person name="Land M.L."/>
            <person name="Lapidus A."/>
            <person name="Larimer F.W."/>
            <person name="Mikhailova N."/>
            <person name="Pitluck S."/>
            <person name="Pierson B.K."/>
            <person name="Blankenship R.E."/>
        </authorList>
    </citation>
    <scope>NUCLEOTIDE SEQUENCE [LARGE SCALE GENOMIC DNA]</scope>
    <source>
        <strain evidence="11">ATCC 29366 / DSM 635 / J-10-fl</strain>
    </source>
</reference>
<dbReference type="InterPro" id="IPR037294">
    <property type="entry name" value="ABC_BtuC-like"/>
</dbReference>
<evidence type="ECO:0000313" key="10">
    <source>
        <dbReference type="EMBL" id="ABY33447.1"/>
    </source>
</evidence>
<keyword evidence="6 9" id="KW-1133">Transmembrane helix</keyword>
<dbReference type="FunFam" id="1.10.3470.10:FF:000020">
    <property type="entry name" value="Manganese ABC transporter permease protein"/>
    <property type="match status" value="1"/>
</dbReference>
<feature type="transmembrane region" description="Helical" evidence="9">
    <location>
        <begin position="142"/>
        <end position="161"/>
    </location>
</feature>
<evidence type="ECO:0000256" key="7">
    <source>
        <dbReference type="ARBA" id="ARBA00023136"/>
    </source>
</evidence>
<dbReference type="RefSeq" id="WP_012256103.1">
    <property type="nucleotide sequence ID" value="NC_010175.1"/>
</dbReference>
<feature type="transmembrane region" description="Helical" evidence="9">
    <location>
        <begin position="173"/>
        <end position="196"/>
    </location>
</feature>
<feature type="transmembrane region" description="Helical" evidence="9">
    <location>
        <begin position="89"/>
        <end position="109"/>
    </location>
</feature>
<evidence type="ECO:0000256" key="2">
    <source>
        <dbReference type="ARBA" id="ARBA00008034"/>
    </source>
</evidence>
<feature type="transmembrane region" description="Helical" evidence="9">
    <location>
        <begin position="202"/>
        <end position="222"/>
    </location>
</feature>